<dbReference type="Proteomes" id="UP000299102">
    <property type="component" value="Unassembled WGS sequence"/>
</dbReference>
<keyword evidence="2" id="KW-1185">Reference proteome</keyword>
<name>A0A4C1SUA6_EUMVA</name>
<comment type="caution">
    <text evidence="1">The sequence shown here is derived from an EMBL/GenBank/DDBJ whole genome shotgun (WGS) entry which is preliminary data.</text>
</comment>
<protein>
    <submittedName>
        <fullName evidence="1">Uncharacterized protein</fullName>
    </submittedName>
</protein>
<dbReference type="OrthoDB" id="6428908at2759"/>
<organism evidence="1 2">
    <name type="scientific">Eumeta variegata</name>
    <name type="common">Bagworm moth</name>
    <name type="synonym">Eumeta japonica</name>
    <dbReference type="NCBI Taxonomy" id="151549"/>
    <lineage>
        <taxon>Eukaryota</taxon>
        <taxon>Metazoa</taxon>
        <taxon>Ecdysozoa</taxon>
        <taxon>Arthropoda</taxon>
        <taxon>Hexapoda</taxon>
        <taxon>Insecta</taxon>
        <taxon>Pterygota</taxon>
        <taxon>Neoptera</taxon>
        <taxon>Endopterygota</taxon>
        <taxon>Lepidoptera</taxon>
        <taxon>Glossata</taxon>
        <taxon>Ditrysia</taxon>
        <taxon>Tineoidea</taxon>
        <taxon>Psychidae</taxon>
        <taxon>Oiketicinae</taxon>
        <taxon>Eumeta</taxon>
    </lineage>
</organism>
<reference evidence="1 2" key="1">
    <citation type="journal article" date="2019" name="Commun. Biol.">
        <title>The bagworm genome reveals a unique fibroin gene that provides high tensile strength.</title>
        <authorList>
            <person name="Kono N."/>
            <person name="Nakamura H."/>
            <person name="Ohtoshi R."/>
            <person name="Tomita M."/>
            <person name="Numata K."/>
            <person name="Arakawa K."/>
        </authorList>
    </citation>
    <scope>NUCLEOTIDE SEQUENCE [LARGE SCALE GENOMIC DNA]</scope>
</reference>
<gene>
    <name evidence="1" type="ORF">EVAR_3027_1</name>
</gene>
<sequence length="98" mass="10574">MYKLSAGFTLGAVGASAQGGRFSRAAKFGKAGTDYPVLGVVPYTNFYCDEQPYPPGSSLTWRRDVKVYSRGGHIVTKPESDDGIPGKSKDTLKYYGNV</sequence>
<dbReference type="AlphaFoldDB" id="A0A4C1SUA6"/>
<proteinExistence type="predicted"/>
<evidence type="ECO:0000313" key="2">
    <source>
        <dbReference type="Proteomes" id="UP000299102"/>
    </source>
</evidence>
<evidence type="ECO:0000313" key="1">
    <source>
        <dbReference type="EMBL" id="GBP05526.1"/>
    </source>
</evidence>
<accession>A0A4C1SUA6</accession>
<dbReference type="EMBL" id="BGZK01000018">
    <property type="protein sequence ID" value="GBP05526.1"/>
    <property type="molecule type" value="Genomic_DNA"/>
</dbReference>